<keyword evidence="3 5" id="KW-0808">Transferase</keyword>
<organism evidence="5 6">
    <name type="scientific">Ornithinimicrobium avium</name>
    <dbReference type="NCBI Taxonomy" id="2283195"/>
    <lineage>
        <taxon>Bacteria</taxon>
        <taxon>Bacillati</taxon>
        <taxon>Actinomycetota</taxon>
        <taxon>Actinomycetes</taxon>
        <taxon>Micrococcales</taxon>
        <taxon>Ornithinimicrobiaceae</taxon>
        <taxon>Ornithinimicrobium</taxon>
    </lineage>
</organism>
<dbReference type="AlphaFoldDB" id="A0A345NJ43"/>
<dbReference type="GO" id="GO:0032259">
    <property type="term" value="P:methylation"/>
    <property type="evidence" value="ECO:0007669"/>
    <property type="project" value="UniProtKB-KW"/>
</dbReference>
<dbReference type="GO" id="GO:0003723">
    <property type="term" value="F:RNA binding"/>
    <property type="evidence" value="ECO:0007669"/>
    <property type="project" value="InterPro"/>
</dbReference>
<dbReference type="Pfam" id="PF22435">
    <property type="entry name" value="MRM3-like_sub_bind"/>
    <property type="match status" value="1"/>
</dbReference>
<evidence type="ECO:0000313" key="5">
    <source>
        <dbReference type="EMBL" id="AXH95051.1"/>
    </source>
</evidence>
<comment type="similarity">
    <text evidence="1">Belongs to the class IV-like SAM-binding methyltransferase superfamily. RNA methyltransferase TrmH family.</text>
</comment>
<dbReference type="Gene3D" id="3.30.1330.30">
    <property type="match status" value="1"/>
</dbReference>
<dbReference type="Gene3D" id="3.40.1280.10">
    <property type="match status" value="1"/>
</dbReference>
<dbReference type="GO" id="GO:0008173">
    <property type="term" value="F:RNA methyltransferase activity"/>
    <property type="evidence" value="ECO:0007669"/>
    <property type="project" value="InterPro"/>
</dbReference>
<dbReference type="Pfam" id="PF00588">
    <property type="entry name" value="SpoU_methylase"/>
    <property type="match status" value="1"/>
</dbReference>
<dbReference type="InterPro" id="IPR029064">
    <property type="entry name" value="Ribosomal_eL30-like_sf"/>
</dbReference>
<dbReference type="InterPro" id="IPR029028">
    <property type="entry name" value="Alpha/beta_knot_MTases"/>
</dbReference>
<keyword evidence="6" id="KW-1185">Reference proteome</keyword>
<dbReference type="InterPro" id="IPR013123">
    <property type="entry name" value="SpoU_subst-bd"/>
</dbReference>
<dbReference type="SMART" id="SM00967">
    <property type="entry name" value="SpoU_sub_bind"/>
    <property type="match status" value="1"/>
</dbReference>
<dbReference type="GO" id="GO:0006396">
    <property type="term" value="P:RNA processing"/>
    <property type="evidence" value="ECO:0007669"/>
    <property type="project" value="InterPro"/>
</dbReference>
<proteinExistence type="inferred from homology"/>
<dbReference type="PANTHER" id="PTHR43191">
    <property type="entry name" value="RRNA METHYLTRANSFERASE 3"/>
    <property type="match status" value="1"/>
</dbReference>
<accession>A0A345NJ43</accession>
<dbReference type="PANTHER" id="PTHR43191:SF2">
    <property type="entry name" value="RRNA METHYLTRANSFERASE 3, MITOCHONDRIAL"/>
    <property type="match status" value="1"/>
</dbReference>
<dbReference type="Proteomes" id="UP000253790">
    <property type="component" value="Chromosome"/>
</dbReference>
<dbReference type="EMBL" id="CP031229">
    <property type="protein sequence ID" value="AXH95051.1"/>
    <property type="molecule type" value="Genomic_DNA"/>
</dbReference>
<evidence type="ECO:0000256" key="3">
    <source>
        <dbReference type="ARBA" id="ARBA00022679"/>
    </source>
</evidence>
<dbReference type="OrthoDB" id="9794400at2"/>
<dbReference type="InterPro" id="IPR029026">
    <property type="entry name" value="tRNA_m1G_MTases_N"/>
</dbReference>
<dbReference type="InterPro" id="IPR001537">
    <property type="entry name" value="SpoU_MeTrfase"/>
</dbReference>
<dbReference type="CDD" id="cd18095">
    <property type="entry name" value="SpoU-like_rRNA-MTase"/>
    <property type="match status" value="1"/>
</dbReference>
<keyword evidence="2 5" id="KW-0489">Methyltransferase</keyword>
<evidence type="ECO:0000259" key="4">
    <source>
        <dbReference type="SMART" id="SM00967"/>
    </source>
</evidence>
<gene>
    <name evidence="5" type="ORF">DV701_01740</name>
</gene>
<protein>
    <submittedName>
        <fullName evidence="5">RNA methyltransferase</fullName>
    </submittedName>
</protein>
<dbReference type="InterPro" id="IPR053888">
    <property type="entry name" value="MRM3-like_sub_bind"/>
</dbReference>
<name>A0A345NJ43_9MICO</name>
<feature type="domain" description="RNA 2-O ribose methyltransferase substrate binding" evidence="4">
    <location>
        <begin position="36"/>
        <end position="111"/>
    </location>
</feature>
<dbReference type="GO" id="GO:0005737">
    <property type="term" value="C:cytoplasm"/>
    <property type="evidence" value="ECO:0007669"/>
    <property type="project" value="UniProtKB-ARBA"/>
</dbReference>
<evidence type="ECO:0000256" key="2">
    <source>
        <dbReference type="ARBA" id="ARBA00022603"/>
    </source>
</evidence>
<reference evidence="5 6" key="1">
    <citation type="submission" date="2018-07" db="EMBL/GenBank/DDBJ databases">
        <title>Complete genome sequencing of Ornithinimicrobium sp. AMA3305.</title>
        <authorList>
            <person name="Bae J.-W."/>
        </authorList>
    </citation>
    <scope>NUCLEOTIDE SEQUENCE [LARGE SCALE GENOMIC DNA]</scope>
    <source>
        <strain evidence="5 6">AMA3305</strain>
    </source>
</reference>
<dbReference type="SUPFAM" id="SSF75217">
    <property type="entry name" value="alpha/beta knot"/>
    <property type="match status" value="1"/>
</dbReference>
<dbReference type="KEGG" id="orn:DV701_01740"/>
<evidence type="ECO:0000256" key="1">
    <source>
        <dbReference type="ARBA" id="ARBA00007228"/>
    </source>
</evidence>
<dbReference type="SUPFAM" id="SSF55315">
    <property type="entry name" value="L30e-like"/>
    <property type="match status" value="1"/>
</dbReference>
<evidence type="ECO:0000313" key="6">
    <source>
        <dbReference type="Proteomes" id="UP000253790"/>
    </source>
</evidence>
<sequence length="274" mass="28559">MTADRPPLLSNPRSERVRLVAALGRRAARDKQGLFLVEGPQAVREMLRYAVHAAEVVYLTPAAARRHTEIVAAAREGGVRTQECTDQVLAALADTEHPQGVVAVARPVDVPLAQALDAVAADGFAVVLTHVRDPGNAGTVLRGADAFGASAVLVSAASVDVHNPKVVRSTVGSLFHLPVSTGTPVPELLGACRERGIRLLAADGAGSTTLPEVDLTGPHAWVMGNEAWGLDPGVLALCDEVVSIPIQRAESLNLAMAATVCLHASGAVRAERRS</sequence>
<dbReference type="RefSeq" id="WP_114926816.1">
    <property type="nucleotide sequence ID" value="NZ_CP031229.1"/>
</dbReference>
<dbReference type="InterPro" id="IPR051259">
    <property type="entry name" value="rRNA_Methyltransferase"/>
</dbReference>